<keyword evidence="2" id="KW-1185">Reference proteome</keyword>
<accession>A0A426V010</accession>
<evidence type="ECO:0008006" key="3">
    <source>
        <dbReference type="Google" id="ProtNLM"/>
    </source>
</evidence>
<dbReference type="Pfam" id="PF13814">
    <property type="entry name" value="Replic_Relax"/>
    <property type="match status" value="1"/>
</dbReference>
<evidence type="ECO:0000313" key="2">
    <source>
        <dbReference type="Proteomes" id="UP000277256"/>
    </source>
</evidence>
<sequence length="298" mass="34207">MCAKRIPGTNTGDFNEITNRLTSRDFDILESLEKYKIMTAGMIEAQFFPSRHQAGARLLTLHELGLLERWRSPESKAYRYVLAWRGQCILALIRGDKPPTKLAGTHAAQHQFLSRNRPHTEGINAFFSRLHLSARNHTDVRVRRLNEELWITGIVPDAQGDITWADGTTLRFWLEHDRGTETLAYLAHKINGYKERDSRRPAEKASVLLIELPSERRLRNFLPIATKTWKDESIAWRSPRLTVAVCASSANERTCTNPETFRDAITNPHWHILGRTTTHSLAELPAIVQEIRNQRTEI</sequence>
<evidence type="ECO:0000313" key="1">
    <source>
        <dbReference type="EMBL" id="RRS00182.1"/>
    </source>
</evidence>
<dbReference type="OrthoDB" id="2562278at2"/>
<dbReference type="RefSeq" id="WP_125246867.1">
    <property type="nucleotide sequence ID" value="NZ_RSEB01000002.1"/>
</dbReference>
<protein>
    <recommendedName>
        <fullName evidence="3">Replication-relaxation</fullName>
    </recommendedName>
</protein>
<dbReference type="EMBL" id="RSEB01000002">
    <property type="protein sequence ID" value="RRS00182.1"/>
    <property type="molecule type" value="Genomic_DNA"/>
</dbReference>
<organism evidence="1 2">
    <name type="scientific">Glycomyces terrestris</name>
    <dbReference type="NCBI Taxonomy" id="2493553"/>
    <lineage>
        <taxon>Bacteria</taxon>
        <taxon>Bacillati</taxon>
        <taxon>Actinomycetota</taxon>
        <taxon>Actinomycetes</taxon>
        <taxon>Glycomycetales</taxon>
        <taxon>Glycomycetaceae</taxon>
        <taxon>Glycomyces</taxon>
    </lineage>
</organism>
<dbReference type="AlphaFoldDB" id="A0A426V010"/>
<gene>
    <name evidence="1" type="ORF">EIW28_06210</name>
</gene>
<dbReference type="Proteomes" id="UP000277256">
    <property type="component" value="Unassembled WGS sequence"/>
</dbReference>
<dbReference type="InterPro" id="IPR025855">
    <property type="entry name" value="Replic_Relax"/>
</dbReference>
<comment type="caution">
    <text evidence="1">The sequence shown here is derived from an EMBL/GenBank/DDBJ whole genome shotgun (WGS) entry which is preliminary data.</text>
</comment>
<reference evidence="1 2" key="1">
    <citation type="submission" date="2018-12" db="EMBL/GenBank/DDBJ databases">
        <title>Glycomyces sp. YIM 121974 draft genome.</title>
        <authorList>
            <person name="Li Q."/>
        </authorList>
    </citation>
    <scope>NUCLEOTIDE SEQUENCE [LARGE SCALE GENOMIC DNA]</scope>
    <source>
        <strain evidence="1 2">YIM 121974</strain>
    </source>
</reference>
<name>A0A426V010_9ACTN</name>
<proteinExistence type="predicted"/>